<dbReference type="EMBL" id="CP154795">
    <property type="protein sequence ID" value="XAN08085.1"/>
    <property type="molecule type" value="Genomic_DNA"/>
</dbReference>
<dbReference type="PANTHER" id="PTHR30514">
    <property type="entry name" value="GLUCOKINASE"/>
    <property type="match status" value="1"/>
</dbReference>
<keyword evidence="3" id="KW-1185">Reference proteome</keyword>
<dbReference type="InterPro" id="IPR009057">
    <property type="entry name" value="Homeodomain-like_sf"/>
</dbReference>
<dbReference type="InterPro" id="IPR047640">
    <property type="entry name" value="RpiR-like"/>
</dbReference>
<name>A0ABZ3FQU8_9ACTN</name>
<dbReference type="SUPFAM" id="SSF46689">
    <property type="entry name" value="Homeodomain-like"/>
    <property type="match status" value="1"/>
</dbReference>
<accession>A0ABZ3FQU8</accession>
<sequence>MSIRNDILSRMAYLPRSTQRIGRMVVREPGAVVELRVAELANLCDTDEASVLRFCRAVGFGGYGELREALQNEAEELQQHTESLPQVS</sequence>
<reference evidence="2 3" key="1">
    <citation type="submission" date="2024-04" db="EMBL/GenBank/DDBJ databases">
        <title>Isolation of an actinomycete strain from pig manure.</title>
        <authorList>
            <person name="Gong T."/>
            <person name="Yu Z."/>
            <person name="An M."/>
            <person name="Wei C."/>
            <person name="Yang W."/>
            <person name="Liu L."/>
        </authorList>
    </citation>
    <scope>NUCLEOTIDE SEQUENCE [LARGE SCALE GENOMIC DNA]</scope>
    <source>
        <strain evidence="2 3">ZF39</strain>
    </source>
</reference>
<dbReference type="PROSITE" id="PS51071">
    <property type="entry name" value="HTH_RPIR"/>
    <property type="match status" value="1"/>
</dbReference>
<dbReference type="Gene3D" id="1.10.10.10">
    <property type="entry name" value="Winged helix-like DNA-binding domain superfamily/Winged helix DNA-binding domain"/>
    <property type="match status" value="1"/>
</dbReference>
<evidence type="ECO:0000313" key="2">
    <source>
        <dbReference type="EMBL" id="XAN08085.1"/>
    </source>
</evidence>
<evidence type="ECO:0000313" key="3">
    <source>
        <dbReference type="Proteomes" id="UP001442841"/>
    </source>
</evidence>
<dbReference type="Pfam" id="PF01418">
    <property type="entry name" value="HTH_6"/>
    <property type="match status" value="1"/>
</dbReference>
<dbReference type="PANTHER" id="PTHR30514:SF1">
    <property type="entry name" value="HTH-TYPE TRANSCRIPTIONAL REGULATOR HEXR-RELATED"/>
    <property type="match status" value="1"/>
</dbReference>
<dbReference type="InterPro" id="IPR000281">
    <property type="entry name" value="HTH_RpiR"/>
</dbReference>
<dbReference type="InterPro" id="IPR036388">
    <property type="entry name" value="WH-like_DNA-bd_sf"/>
</dbReference>
<feature type="domain" description="HTH rpiR-type" evidence="1">
    <location>
        <begin position="1"/>
        <end position="77"/>
    </location>
</feature>
<proteinExistence type="predicted"/>
<dbReference type="RefSeq" id="WP_425309541.1">
    <property type="nucleotide sequence ID" value="NZ_CP154795.1"/>
</dbReference>
<gene>
    <name evidence="2" type="ORF">AADG42_12505</name>
</gene>
<protein>
    <recommendedName>
        <fullName evidence="1">HTH rpiR-type domain-containing protein</fullName>
    </recommendedName>
</protein>
<dbReference type="Proteomes" id="UP001442841">
    <property type="component" value="Chromosome"/>
</dbReference>
<organism evidence="2 3">
    <name type="scientific">Ammonicoccus fulvus</name>
    <dbReference type="NCBI Taxonomy" id="3138240"/>
    <lineage>
        <taxon>Bacteria</taxon>
        <taxon>Bacillati</taxon>
        <taxon>Actinomycetota</taxon>
        <taxon>Actinomycetes</taxon>
        <taxon>Propionibacteriales</taxon>
        <taxon>Propionibacteriaceae</taxon>
        <taxon>Ammonicoccus</taxon>
    </lineage>
</organism>
<evidence type="ECO:0000259" key="1">
    <source>
        <dbReference type="PROSITE" id="PS51071"/>
    </source>
</evidence>